<keyword evidence="4 5" id="KW-0539">Nucleus</keyword>
<reference evidence="10" key="2">
    <citation type="submission" date="2018-11" db="EMBL/GenBank/DDBJ databases">
        <authorList>
            <consortium name="Pathogen Informatics"/>
        </authorList>
    </citation>
    <scope>NUCLEOTIDE SEQUENCE [LARGE SCALE GENOMIC DNA]</scope>
</reference>
<dbReference type="InterPro" id="IPR020479">
    <property type="entry name" value="HD_metazoa"/>
</dbReference>
<dbReference type="GO" id="GO:0000981">
    <property type="term" value="F:DNA-binding transcription factor activity, RNA polymerase II-specific"/>
    <property type="evidence" value="ECO:0007669"/>
    <property type="project" value="InterPro"/>
</dbReference>
<evidence type="ECO:0000259" key="8">
    <source>
        <dbReference type="PROSITE" id="PS50071"/>
    </source>
</evidence>
<evidence type="ECO:0000256" key="3">
    <source>
        <dbReference type="ARBA" id="ARBA00023155"/>
    </source>
</evidence>
<dbReference type="InterPro" id="IPR050848">
    <property type="entry name" value="Homeobox_TF"/>
</dbReference>
<evidence type="ECO:0000256" key="1">
    <source>
        <dbReference type="ARBA" id="ARBA00004123"/>
    </source>
</evidence>
<evidence type="ECO:0000256" key="6">
    <source>
        <dbReference type="RuleBase" id="RU000682"/>
    </source>
</evidence>
<evidence type="ECO:0000256" key="7">
    <source>
        <dbReference type="SAM" id="MobiDB-lite"/>
    </source>
</evidence>
<name>A0A0B2VVZ5_TOXCA</name>
<feature type="region of interest" description="Disordered" evidence="7">
    <location>
        <begin position="276"/>
        <end position="295"/>
    </location>
</feature>
<proteinExistence type="predicted"/>
<dbReference type="PRINTS" id="PR00024">
    <property type="entry name" value="HOMEOBOX"/>
</dbReference>
<dbReference type="Pfam" id="PF00046">
    <property type="entry name" value="Homeodomain"/>
    <property type="match status" value="1"/>
</dbReference>
<comment type="subcellular location">
    <subcellularLocation>
        <location evidence="1 5 6">Nucleus</location>
    </subcellularLocation>
</comment>
<feature type="domain" description="Homeobox" evidence="8">
    <location>
        <begin position="96"/>
        <end position="156"/>
    </location>
</feature>
<feature type="compositionally biased region" description="Basic and acidic residues" evidence="7">
    <location>
        <begin position="55"/>
        <end position="83"/>
    </location>
</feature>
<dbReference type="GO" id="GO:0003677">
    <property type="term" value="F:DNA binding"/>
    <property type="evidence" value="ECO:0007669"/>
    <property type="project" value="UniProtKB-UniRule"/>
</dbReference>
<sequence>MNMLDPRQIFMNPFVYNIDPSTVALLGTTPGTQNSGAGKMSLNSSFRISDILESAEEKANTSGEHESSSVGEEERSGSVESRRSVTSPQSSASCGKKVRKARTIFTDKQLQELEATFDKQKYLSVQDRMDLAQRMGLSDTQVKTWYQNRRTKWKRQAAVGMDLLNEASNVAAVQQLLRTNPYWANYMAASSLSQPRLFPFPAGSAAALQGALPIAALQGAIPTPLPHSALPTIAIPSSAPSTTINPSQLPSTHLPLAMFPFQLPPAAGFTLNLTHCTPTERPKTPPSSEVKAESK</sequence>
<dbReference type="SMART" id="SM00389">
    <property type="entry name" value="HOX"/>
    <property type="match status" value="1"/>
</dbReference>
<feature type="DNA-binding region" description="Homeobox" evidence="5">
    <location>
        <begin position="98"/>
        <end position="157"/>
    </location>
</feature>
<protein>
    <submittedName>
        <fullName evidence="9">Homeobox protein ceh-31</fullName>
    </submittedName>
</protein>
<dbReference type="InterPro" id="IPR009057">
    <property type="entry name" value="Homeodomain-like_sf"/>
</dbReference>
<evidence type="ECO:0000313" key="9">
    <source>
        <dbReference type="EMBL" id="KHN85818.1"/>
    </source>
</evidence>
<evidence type="ECO:0000313" key="11">
    <source>
        <dbReference type="Proteomes" id="UP000031036"/>
    </source>
</evidence>
<accession>A0A0B2VVZ5</accession>
<dbReference type="PANTHER" id="PTHR24333">
    <property type="entry name" value="HOMEO BOX HB9 LIKE A-RELATED"/>
    <property type="match status" value="1"/>
</dbReference>
<dbReference type="PROSITE" id="PS50071">
    <property type="entry name" value="HOMEOBOX_2"/>
    <property type="match status" value="1"/>
</dbReference>
<dbReference type="PANTHER" id="PTHR24333:SF5">
    <property type="entry name" value="VENT HOMEOBOX"/>
    <property type="match status" value="1"/>
</dbReference>
<dbReference type="PROSITE" id="PS00027">
    <property type="entry name" value="HOMEOBOX_1"/>
    <property type="match status" value="1"/>
</dbReference>
<dbReference type="OrthoDB" id="6159439at2759"/>
<dbReference type="OMA" id="HRSGCSP"/>
<feature type="region of interest" description="Disordered" evidence="7">
    <location>
        <begin position="55"/>
        <end position="98"/>
    </location>
</feature>
<dbReference type="GO" id="GO:0005634">
    <property type="term" value="C:nucleus"/>
    <property type="evidence" value="ECO:0007669"/>
    <property type="project" value="UniProtKB-SubCell"/>
</dbReference>
<dbReference type="InterPro" id="IPR017970">
    <property type="entry name" value="Homeobox_CS"/>
</dbReference>
<evidence type="ECO:0000313" key="10">
    <source>
        <dbReference type="EMBL" id="VDM37997.1"/>
    </source>
</evidence>
<dbReference type="Proteomes" id="UP000031036">
    <property type="component" value="Unassembled WGS sequence"/>
</dbReference>
<dbReference type="STRING" id="6265.A0A0B2VVZ5"/>
<evidence type="ECO:0000256" key="2">
    <source>
        <dbReference type="ARBA" id="ARBA00023125"/>
    </source>
</evidence>
<dbReference type="InterPro" id="IPR000047">
    <property type="entry name" value="HTH_motif"/>
</dbReference>
<dbReference type="CDD" id="cd00086">
    <property type="entry name" value="homeodomain"/>
    <property type="match status" value="1"/>
</dbReference>
<dbReference type="SUPFAM" id="SSF46689">
    <property type="entry name" value="Homeodomain-like"/>
    <property type="match status" value="1"/>
</dbReference>
<keyword evidence="11" id="KW-1185">Reference proteome</keyword>
<evidence type="ECO:0000256" key="5">
    <source>
        <dbReference type="PROSITE-ProRule" id="PRU00108"/>
    </source>
</evidence>
<keyword evidence="3 5" id="KW-0371">Homeobox</keyword>
<dbReference type="AlphaFoldDB" id="A0A0B2VVZ5"/>
<reference evidence="9 11" key="1">
    <citation type="submission" date="2014-11" db="EMBL/GenBank/DDBJ databases">
        <title>Genetic blueprint of the zoonotic pathogen Toxocara canis.</title>
        <authorList>
            <person name="Zhu X.-Q."/>
            <person name="Korhonen P.K."/>
            <person name="Cai H."/>
            <person name="Young N.D."/>
            <person name="Nejsum P."/>
            <person name="von Samson-Himmelstjerna G."/>
            <person name="Boag P.R."/>
            <person name="Tan P."/>
            <person name="Li Q."/>
            <person name="Min J."/>
            <person name="Yang Y."/>
            <person name="Wang X."/>
            <person name="Fang X."/>
            <person name="Hall R.S."/>
            <person name="Hofmann A."/>
            <person name="Sternberg P.W."/>
            <person name="Jex A.R."/>
            <person name="Gasser R.B."/>
        </authorList>
    </citation>
    <scope>NUCLEOTIDE SEQUENCE [LARGE SCALE GENOMIC DNA]</scope>
    <source>
        <strain evidence="9">PN_DK_2014</strain>
    </source>
</reference>
<evidence type="ECO:0000256" key="4">
    <source>
        <dbReference type="ARBA" id="ARBA00023242"/>
    </source>
</evidence>
<dbReference type="EMBL" id="UYWY01019534">
    <property type="protein sequence ID" value="VDM37997.1"/>
    <property type="molecule type" value="Genomic_DNA"/>
</dbReference>
<gene>
    <name evidence="9" type="primary">ceh-31</name>
    <name evidence="9" type="ORF">Tcan_10358</name>
    <name evidence="10" type="ORF">TCNE_LOCUS6676</name>
</gene>
<organism evidence="9 11">
    <name type="scientific">Toxocara canis</name>
    <name type="common">Canine roundworm</name>
    <dbReference type="NCBI Taxonomy" id="6265"/>
    <lineage>
        <taxon>Eukaryota</taxon>
        <taxon>Metazoa</taxon>
        <taxon>Ecdysozoa</taxon>
        <taxon>Nematoda</taxon>
        <taxon>Chromadorea</taxon>
        <taxon>Rhabditida</taxon>
        <taxon>Spirurina</taxon>
        <taxon>Ascaridomorpha</taxon>
        <taxon>Ascaridoidea</taxon>
        <taxon>Toxocaridae</taxon>
        <taxon>Toxocara</taxon>
    </lineage>
</organism>
<dbReference type="PRINTS" id="PR00031">
    <property type="entry name" value="HTHREPRESSR"/>
</dbReference>
<dbReference type="Gene3D" id="1.10.10.60">
    <property type="entry name" value="Homeodomain-like"/>
    <property type="match status" value="1"/>
</dbReference>
<dbReference type="EMBL" id="JPKZ01000726">
    <property type="protein sequence ID" value="KHN85818.1"/>
    <property type="molecule type" value="Genomic_DNA"/>
</dbReference>
<dbReference type="InterPro" id="IPR001356">
    <property type="entry name" value="HD"/>
</dbReference>
<keyword evidence="2 5" id="KW-0238">DNA-binding</keyword>